<dbReference type="InterPro" id="IPR001806">
    <property type="entry name" value="Small_GTPase"/>
</dbReference>
<evidence type="ECO:0000256" key="5">
    <source>
        <dbReference type="ARBA" id="ARBA00023134"/>
    </source>
</evidence>
<dbReference type="VEuPathDB" id="FungiDB:H257_08199"/>
<dbReference type="PROSITE" id="PS51421">
    <property type="entry name" value="RAS"/>
    <property type="match status" value="1"/>
</dbReference>
<dbReference type="SMART" id="SM00175">
    <property type="entry name" value="RAB"/>
    <property type="match status" value="1"/>
</dbReference>
<gene>
    <name evidence="9" type="ORF">H257_08199</name>
</gene>
<dbReference type="OrthoDB" id="9989112at2759"/>
<dbReference type="InterPro" id="IPR050305">
    <property type="entry name" value="Small_GTPase_Rab"/>
</dbReference>
<dbReference type="CDD" id="cd01867">
    <property type="entry name" value="Rab8_Rab10_Rab13_like"/>
    <property type="match status" value="1"/>
</dbReference>
<dbReference type="PRINTS" id="PR00449">
    <property type="entry name" value="RASTRNSFRMNG"/>
</dbReference>
<evidence type="ECO:0000256" key="8">
    <source>
        <dbReference type="ARBA" id="ARBA00023289"/>
    </source>
</evidence>
<comment type="subcellular location">
    <subcellularLocation>
        <location evidence="1">Cell membrane</location>
        <topology evidence="1">Lipid-anchor</topology>
    </subcellularLocation>
</comment>
<keyword evidence="5" id="KW-0342">GTP-binding</keyword>
<proteinExistence type="inferred from homology"/>
<evidence type="ECO:0000256" key="1">
    <source>
        <dbReference type="ARBA" id="ARBA00004193"/>
    </source>
</evidence>
<evidence type="ECO:0000313" key="9">
    <source>
        <dbReference type="EMBL" id="ETV77973.1"/>
    </source>
</evidence>
<dbReference type="GO" id="GO:0005525">
    <property type="term" value="F:GTP binding"/>
    <property type="evidence" value="ECO:0007669"/>
    <property type="project" value="UniProtKB-KW"/>
</dbReference>
<dbReference type="GeneID" id="20810195"/>
<dbReference type="Pfam" id="PF00071">
    <property type="entry name" value="Ras"/>
    <property type="match status" value="1"/>
</dbReference>
<evidence type="ECO:0000256" key="3">
    <source>
        <dbReference type="ARBA" id="ARBA00022475"/>
    </source>
</evidence>
<organism evidence="9">
    <name type="scientific">Aphanomyces astaci</name>
    <name type="common">Crayfish plague agent</name>
    <dbReference type="NCBI Taxonomy" id="112090"/>
    <lineage>
        <taxon>Eukaryota</taxon>
        <taxon>Sar</taxon>
        <taxon>Stramenopiles</taxon>
        <taxon>Oomycota</taxon>
        <taxon>Saprolegniomycetes</taxon>
        <taxon>Saprolegniales</taxon>
        <taxon>Verrucalvaceae</taxon>
        <taxon>Aphanomyces</taxon>
    </lineage>
</organism>
<name>W4GG75_APHAT</name>
<dbReference type="InterPro" id="IPR005225">
    <property type="entry name" value="Small_GTP-bd"/>
</dbReference>
<dbReference type="PANTHER" id="PTHR47980">
    <property type="entry name" value="LD44762P"/>
    <property type="match status" value="1"/>
</dbReference>
<dbReference type="SMART" id="SM00173">
    <property type="entry name" value="RAS"/>
    <property type="match status" value="1"/>
</dbReference>
<keyword evidence="3" id="KW-1003">Cell membrane</keyword>
<dbReference type="STRING" id="112090.W4GG75"/>
<dbReference type="EMBL" id="KI913131">
    <property type="protein sequence ID" value="ETV77973.1"/>
    <property type="molecule type" value="Genomic_DNA"/>
</dbReference>
<dbReference type="PROSITE" id="PS51419">
    <property type="entry name" value="RAB"/>
    <property type="match status" value="1"/>
</dbReference>
<dbReference type="NCBIfam" id="TIGR00231">
    <property type="entry name" value="small_GTP"/>
    <property type="match status" value="1"/>
</dbReference>
<dbReference type="FunFam" id="3.40.50.300:FF:000308">
    <property type="entry name" value="ras-related protein RABE1c-like"/>
    <property type="match status" value="1"/>
</dbReference>
<evidence type="ECO:0000256" key="4">
    <source>
        <dbReference type="ARBA" id="ARBA00022741"/>
    </source>
</evidence>
<dbReference type="InterPro" id="IPR027417">
    <property type="entry name" value="P-loop_NTPase"/>
</dbReference>
<accession>W4GG75</accession>
<keyword evidence="6" id="KW-0472">Membrane</keyword>
<dbReference type="GO" id="GO:0003924">
    <property type="term" value="F:GTPase activity"/>
    <property type="evidence" value="ECO:0007669"/>
    <property type="project" value="InterPro"/>
</dbReference>
<evidence type="ECO:0000256" key="6">
    <source>
        <dbReference type="ARBA" id="ARBA00023136"/>
    </source>
</evidence>
<dbReference type="SUPFAM" id="SSF52540">
    <property type="entry name" value="P-loop containing nucleoside triphosphate hydrolases"/>
    <property type="match status" value="1"/>
</dbReference>
<dbReference type="GO" id="GO:0005886">
    <property type="term" value="C:plasma membrane"/>
    <property type="evidence" value="ECO:0007669"/>
    <property type="project" value="UniProtKB-SubCell"/>
</dbReference>
<dbReference type="Gene3D" id="3.40.50.300">
    <property type="entry name" value="P-loop containing nucleotide triphosphate hydrolases"/>
    <property type="match status" value="1"/>
</dbReference>
<dbReference type="RefSeq" id="XP_009832310.1">
    <property type="nucleotide sequence ID" value="XM_009834008.1"/>
</dbReference>
<dbReference type="SMART" id="SM00177">
    <property type="entry name" value="ARF"/>
    <property type="match status" value="1"/>
</dbReference>
<keyword evidence="8" id="KW-0636">Prenylation</keyword>
<protein>
    <submittedName>
        <fullName evidence="9">Uncharacterized protein</fullName>
    </submittedName>
</protein>
<comment type="similarity">
    <text evidence="2">Belongs to the small GTPase superfamily. Rab family.</text>
</comment>
<sequence>MAVHSSKYDLLVKLLLIGDSGVGKSCLLMRYSDDSFTTSFITTIGIDFKVKTIDVDGKRVKLQIWDTAGQERFRTITTAYYRGAMGILLVYDVTDDHSFQNVRNWMRQIQQHASPNVNKILVANKCDVDPSERVVSKEQGEALAAEYGVQFFETSAKSNLHVDEAFRSIAVDVQKRLAESDSDRLDVANQTRLKLDEQATRSSDGCC</sequence>
<dbReference type="SMART" id="SM00176">
    <property type="entry name" value="RAN"/>
    <property type="match status" value="1"/>
</dbReference>
<evidence type="ECO:0000256" key="2">
    <source>
        <dbReference type="ARBA" id="ARBA00006270"/>
    </source>
</evidence>
<dbReference type="PROSITE" id="PS51420">
    <property type="entry name" value="RHO"/>
    <property type="match status" value="1"/>
</dbReference>
<dbReference type="AlphaFoldDB" id="W4GG75"/>
<reference evidence="9" key="1">
    <citation type="submission" date="2013-12" db="EMBL/GenBank/DDBJ databases">
        <title>The Genome Sequence of Aphanomyces astaci APO3.</title>
        <authorList>
            <consortium name="The Broad Institute Genomics Platform"/>
            <person name="Russ C."/>
            <person name="Tyler B."/>
            <person name="van West P."/>
            <person name="Dieguez-Uribeondo J."/>
            <person name="Young S.K."/>
            <person name="Zeng Q."/>
            <person name="Gargeya S."/>
            <person name="Fitzgerald M."/>
            <person name="Abouelleil A."/>
            <person name="Alvarado L."/>
            <person name="Chapman S.B."/>
            <person name="Gainer-Dewar J."/>
            <person name="Goldberg J."/>
            <person name="Griggs A."/>
            <person name="Gujja S."/>
            <person name="Hansen M."/>
            <person name="Howarth C."/>
            <person name="Imamovic A."/>
            <person name="Ireland A."/>
            <person name="Larimer J."/>
            <person name="McCowan C."/>
            <person name="Murphy C."/>
            <person name="Pearson M."/>
            <person name="Poon T.W."/>
            <person name="Priest M."/>
            <person name="Roberts A."/>
            <person name="Saif S."/>
            <person name="Shea T."/>
            <person name="Sykes S."/>
            <person name="Wortman J."/>
            <person name="Nusbaum C."/>
            <person name="Birren B."/>
        </authorList>
    </citation>
    <scope>NUCLEOTIDE SEQUENCE [LARGE SCALE GENOMIC DNA]</scope>
    <source>
        <strain evidence="9">APO3</strain>
    </source>
</reference>
<keyword evidence="4" id="KW-0547">Nucleotide-binding</keyword>
<evidence type="ECO:0000256" key="7">
    <source>
        <dbReference type="ARBA" id="ARBA00023288"/>
    </source>
</evidence>
<keyword evidence="7" id="KW-0449">Lipoprotein</keyword>
<dbReference type="SMART" id="SM00174">
    <property type="entry name" value="RHO"/>
    <property type="match status" value="1"/>
</dbReference>